<dbReference type="SUPFAM" id="SSF48371">
    <property type="entry name" value="ARM repeat"/>
    <property type="match status" value="1"/>
</dbReference>
<evidence type="ECO:0000256" key="7">
    <source>
        <dbReference type="ARBA" id="ARBA00023306"/>
    </source>
</evidence>
<comment type="caution">
    <text evidence="8">The sequence shown here is derived from an EMBL/GenBank/DDBJ whole genome shotgun (WGS) entry which is preliminary data.</text>
</comment>
<keyword evidence="3" id="KW-0227">DNA damage</keyword>
<keyword evidence="5" id="KW-0234">DNA repair</keyword>
<evidence type="ECO:0000256" key="4">
    <source>
        <dbReference type="ARBA" id="ARBA00022776"/>
    </source>
</evidence>
<name>A0A6A4P045_LUPAL</name>
<evidence type="ECO:0000256" key="3">
    <source>
        <dbReference type="ARBA" id="ARBA00022763"/>
    </source>
</evidence>
<dbReference type="GO" id="GO:0005634">
    <property type="term" value="C:nucleus"/>
    <property type="evidence" value="ECO:0007669"/>
    <property type="project" value="UniProtKB-SubCell"/>
</dbReference>
<dbReference type="GO" id="GO:0006281">
    <property type="term" value="P:DNA repair"/>
    <property type="evidence" value="ECO:0007669"/>
    <property type="project" value="UniProtKB-KW"/>
</dbReference>
<keyword evidence="7" id="KW-0131">Cell cycle</keyword>
<protein>
    <submittedName>
        <fullName evidence="8">Uncharacterized protein</fullName>
    </submittedName>
</protein>
<gene>
    <name evidence="8" type="ORF">Lalb_Chr18g0057331</name>
</gene>
<dbReference type="GO" id="GO:0007064">
    <property type="term" value="P:mitotic sister chromatid cohesion"/>
    <property type="evidence" value="ECO:0007669"/>
    <property type="project" value="InterPro"/>
</dbReference>
<accession>A0A6A4P045</accession>
<dbReference type="GO" id="GO:0035825">
    <property type="term" value="P:homologous recombination"/>
    <property type="evidence" value="ECO:0007669"/>
    <property type="project" value="UniProtKB-ARBA"/>
</dbReference>
<organism evidence="8 9">
    <name type="scientific">Lupinus albus</name>
    <name type="common">White lupine</name>
    <name type="synonym">Lupinus termis</name>
    <dbReference type="NCBI Taxonomy" id="3870"/>
    <lineage>
        <taxon>Eukaryota</taxon>
        <taxon>Viridiplantae</taxon>
        <taxon>Streptophyta</taxon>
        <taxon>Embryophyta</taxon>
        <taxon>Tracheophyta</taxon>
        <taxon>Spermatophyta</taxon>
        <taxon>Magnoliopsida</taxon>
        <taxon>eudicotyledons</taxon>
        <taxon>Gunneridae</taxon>
        <taxon>Pentapetalae</taxon>
        <taxon>rosids</taxon>
        <taxon>fabids</taxon>
        <taxon>Fabales</taxon>
        <taxon>Fabaceae</taxon>
        <taxon>Papilionoideae</taxon>
        <taxon>50 kb inversion clade</taxon>
        <taxon>genistoids sensu lato</taxon>
        <taxon>core genistoids</taxon>
        <taxon>Genisteae</taxon>
        <taxon>Lupinus</taxon>
    </lineage>
</organism>
<keyword evidence="9" id="KW-1185">Reference proteome</keyword>
<evidence type="ECO:0000256" key="5">
    <source>
        <dbReference type="ARBA" id="ARBA00023204"/>
    </source>
</evidence>
<dbReference type="PANTHER" id="PTHR12663:SF0">
    <property type="entry name" value="PRECOCIOUS DISSOCIATION OF SISTERS 5, ISOFORM A"/>
    <property type="match status" value="1"/>
</dbReference>
<evidence type="ECO:0000313" key="8">
    <source>
        <dbReference type="EMBL" id="KAE9594771.1"/>
    </source>
</evidence>
<dbReference type="EMBL" id="WOCE01000018">
    <property type="protein sequence ID" value="KAE9594771.1"/>
    <property type="molecule type" value="Genomic_DNA"/>
</dbReference>
<proteinExistence type="predicted"/>
<dbReference type="GO" id="GO:0000785">
    <property type="term" value="C:chromatin"/>
    <property type="evidence" value="ECO:0007669"/>
    <property type="project" value="TreeGrafter"/>
</dbReference>
<evidence type="ECO:0000313" key="9">
    <source>
        <dbReference type="Proteomes" id="UP000447434"/>
    </source>
</evidence>
<sequence>MFLYLQQATTCLAELNQSLESSILGSMKSFFDAIVKPELLKHEDWDVKLLVATSLCEITRITAPEAPDDVLKDIFQLIVSTFSGLDDTSGPSFGQRVVILETISKYRSCVVMLDLECDDLVNDIFHTFFAAARDDHPESVLSSMQNIMTVLLEETEDVREDLLSIYCLC</sequence>
<dbReference type="InterPro" id="IPR039776">
    <property type="entry name" value="Pds5"/>
</dbReference>
<keyword evidence="2" id="KW-0132">Cell division</keyword>
<dbReference type="PANTHER" id="PTHR12663">
    <property type="entry name" value="ANDROGEN INDUCED INHIBITOR OF PROLIFERATION AS3 / PDS5-RELATED"/>
    <property type="match status" value="1"/>
</dbReference>
<reference evidence="9" key="1">
    <citation type="journal article" date="2020" name="Nat. Commun.">
        <title>Genome sequence of the cluster root forming white lupin.</title>
        <authorList>
            <person name="Hufnagel B."/>
            <person name="Marques A."/>
            <person name="Soriano A."/>
            <person name="Marques L."/>
            <person name="Divol F."/>
            <person name="Doumas P."/>
            <person name="Sallet E."/>
            <person name="Mancinotti D."/>
            <person name="Carrere S."/>
            <person name="Marande W."/>
            <person name="Arribat S."/>
            <person name="Keller J."/>
            <person name="Huneau C."/>
            <person name="Blein T."/>
            <person name="Aime D."/>
            <person name="Laguerre M."/>
            <person name="Taylor J."/>
            <person name="Schubert V."/>
            <person name="Nelson M."/>
            <person name="Geu-Flores F."/>
            <person name="Crespi M."/>
            <person name="Gallardo-Guerrero K."/>
            <person name="Delaux P.-M."/>
            <person name="Salse J."/>
            <person name="Berges H."/>
            <person name="Guyot R."/>
            <person name="Gouzy J."/>
            <person name="Peret B."/>
        </authorList>
    </citation>
    <scope>NUCLEOTIDE SEQUENCE [LARGE SCALE GENOMIC DNA]</scope>
    <source>
        <strain evidence="9">cv. Amiga</strain>
    </source>
</reference>
<keyword evidence="4" id="KW-0498">Mitosis</keyword>
<evidence type="ECO:0000256" key="1">
    <source>
        <dbReference type="ARBA" id="ARBA00004123"/>
    </source>
</evidence>
<dbReference type="Pfam" id="PF20168">
    <property type="entry name" value="PDS5"/>
    <property type="match status" value="1"/>
</dbReference>
<evidence type="ECO:0000256" key="2">
    <source>
        <dbReference type="ARBA" id="ARBA00022618"/>
    </source>
</evidence>
<dbReference type="GO" id="GO:0051301">
    <property type="term" value="P:cell division"/>
    <property type="evidence" value="ECO:0007669"/>
    <property type="project" value="UniProtKB-KW"/>
</dbReference>
<evidence type="ECO:0000256" key="6">
    <source>
        <dbReference type="ARBA" id="ARBA00023242"/>
    </source>
</evidence>
<comment type="subcellular location">
    <subcellularLocation>
        <location evidence="1">Nucleus</location>
    </subcellularLocation>
</comment>
<dbReference type="AlphaFoldDB" id="A0A6A4P045"/>
<dbReference type="Proteomes" id="UP000447434">
    <property type="component" value="Chromosome 18"/>
</dbReference>
<dbReference type="OrthoDB" id="200660at2759"/>
<dbReference type="InterPro" id="IPR016024">
    <property type="entry name" value="ARM-type_fold"/>
</dbReference>
<keyword evidence="6" id="KW-0539">Nucleus</keyword>